<dbReference type="SMART" id="SM00530">
    <property type="entry name" value="HTH_XRE"/>
    <property type="match status" value="1"/>
</dbReference>
<dbReference type="Proteomes" id="UP000236592">
    <property type="component" value="Chromosome"/>
</dbReference>
<dbReference type="RefSeq" id="WP_102996508.1">
    <property type="nucleotide sequence ID" value="NZ_CP025938.1"/>
</dbReference>
<dbReference type="CDD" id="cd00093">
    <property type="entry name" value="HTH_XRE"/>
    <property type="match status" value="1"/>
</dbReference>
<dbReference type="OrthoDB" id="1041855at2"/>
<name>A0A2I7SL51_9FLAO</name>
<dbReference type="Gene3D" id="1.10.260.40">
    <property type="entry name" value="lambda repressor-like DNA-binding domains"/>
    <property type="match status" value="1"/>
</dbReference>
<accession>A0A2I7SL51</accession>
<dbReference type="InterPro" id="IPR010982">
    <property type="entry name" value="Lambda_DNA-bd_dom_sf"/>
</dbReference>
<dbReference type="GO" id="GO:0003677">
    <property type="term" value="F:DNA binding"/>
    <property type="evidence" value="ECO:0007669"/>
    <property type="project" value="InterPro"/>
</dbReference>
<dbReference type="Pfam" id="PF01381">
    <property type="entry name" value="HTH_3"/>
    <property type="match status" value="1"/>
</dbReference>
<dbReference type="InterPro" id="IPR001387">
    <property type="entry name" value="Cro/C1-type_HTH"/>
</dbReference>
<evidence type="ECO:0000259" key="1">
    <source>
        <dbReference type="PROSITE" id="PS50943"/>
    </source>
</evidence>
<evidence type="ECO:0000313" key="3">
    <source>
        <dbReference type="Proteomes" id="UP000236592"/>
    </source>
</evidence>
<dbReference type="AlphaFoldDB" id="A0A2I7SL51"/>
<feature type="domain" description="HTH cro/C1-type" evidence="1">
    <location>
        <begin position="38"/>
        <end position="83"/>
    </location>
</feature>
<dbReference type="SUPFAM" id="SSF47413">
    <property type="entry name" value="lambda repressor-like DNA-binding domains"/>
    <property type="match status" value="1"/>
</dbReference>
<organism evidence="2 3">
    <name type="scientific">Pseudotamlana carrageenivorans</name>
    <dbReference type="NCBI Taxonomy" id="2069432"/>
    <lineage>
        <taxon>Bacteria</taxon>
        <taxon>Pseudomonadati</taxon>
        <taxon>Bacteroidota</taxon>
        <taxon>Flavobacteriia</taxon>
        <taxon>Flavobacteriales</taxon>
        <taxon>Flavobacteriaceae</taxon>
        <taxon>Pseudotamlana</taxon>
    </lineage>
</organism>
<protein>
    <submittedName>
        <fullName evidence="2">Transcriptional regulator</fullName>
    </submittedName>
</protein>
<reference evidence="3" key="1">
    <citation type="submission" date="2018-01" db="EMBL/GenBank/DDBJ databases">
        <title>Complete genome of Tamlana sp. UJ94.</title>
        <authorList>
            <person name="Jung J."/>
            <person name="Chung D."/>
            <person name="Bae S.S."/>
            <person name="Baek K."/>
        </authorList>
    </citation>
    <scope>NUCLEOTIDE SEQUENCE [LARGE SCALE GENOMIC DNA]</scope>
    <source>
        <strain evidence="3">UJ94</strain>
    </source>
</reference>
<dbReference type="EMBL" id="CP025938">
    <property type="protein sequence ID" value="AUS06567.1"/>
    <property type="molecule type" value="Genomic_DNA"/>
</dbReference>
<gene>
    <name evidence="2" type="ORF">C1A40_14465</name>
</gene>
<dbReference type="KEGG" id="taj:C1A40_14465"/>
<dbReference type="PROSITE" id="PS50943">
    <property type="entry name" value="HTH_CROC1"/>
    <property type="match status" value="1"/>
</dbReference>
<proteinExistence type="predicted"/>
<keyword evidence="3" id="KW-1185">Reference proteome</keyword>
<sequence length="96" mass="11130">METKSWKEIKDNVYGKKGTERRDELERDFESFKIGLLLRNAREEKNLTQEQLGLLIDKKRTYISRVENNGSNLTLKTLFDIVEKGLGGKVNISIEV</sequence>
<evidence type="ECO:0000313" key="2">
    <source>
        <dbReference type="EMBL" id="AUS06567.1"/>
    </source>
</evidence>